<sequence length="115" mass="12505">MNNQGVFGKGPRSKKEKALGEETLCLALPVMHPSSNPSNQSSDLLSFGTAHTSPHACGFPAHAGGDMQQRRGDTQQSLCFRVSSERDFSNMSPLNDSPYTVYLEPDDADIFNELS</sequence>
<gene>
    <name evidence="1" type="ORF">K7X08_018792</name>
</gene>
<reference evidence="2" key="1">
    <citation type="journal article" date="2023" name="Proc. Natl. Acad. Sci. U.S.A.">
        <title>Genomic and structural basis for evolution of tropane alkaloid biosynthesis.</title>
        <authorList>
            <person name="Wanga Y.-J."/>
            <person name="Taina T."/>
            <person name="Yua J.-Y."/>
            <person name="Lia J."/>
            <person name="Xua B."/>
            <person name="Chenc J."/>
            <person name="D'Auriad J.C."/>
            <person name="Huanga J.-P."/>
            <person name="Huanga S.-X."/>
        </authorList>
    </citation>
    <scope>NUCLEOTIDE SEQUENCE [LARGE SCALE GENOMIC DNA]</scope>
    <source>
        <strain evidence="2">cv. KIB-2019</strain>
    </source>
</reference>
<dbReference type="Proteomes" id="UP001152561">
    <property type="component" value="Unassembled WGS sequence"/>
</dbReference>
<evidence type="ECO:0000313" key="1">
    <source>
        <dbReference type="EMBL" id="KAJ8546209.1"/>
    </source>
</evidence>
<keyword evidence="2" id="KW-1185">Reference proteome</keyword>
<dbReference type="AlphaFoldDB" id="A0A9Q1R7K2"/>
<protein>
    <submittedName>
        <fullName evidence="1">Uncharacterized protein</fullName>
    </submittedName>
</protein>
<accession>A0A9Q1R7K2</accession>
<dbReference type="EMBL" id="JAJAGQ010000013">
    <property type="protein sequence ID" value="KAJ8546209.1"/>
    <property type="molecule type" value="Genomic_DNA"/>
</dbReference>
<proteinExistence type="predicted"/>
<organism evidence="1 2">
    <name type="scientific">Anisodus acutangulus</name>
    <dbReference type="NCBI Taxonomy" id="402998"/>
    <lineage>
        <taxon>Eukaryota</taxon>
        <taxon>Viridiplantae</taxon>
        <taxon>Streptophyta</taxon>
        <taxon>Embryophyta</taxon>
        <taxon>Tracheophyta</taxon>
        <taxon>Spermatophyta</taxon>
        <taxon>Magnoliopsida</taxon>
        <taxon>eudicotyledons</taxon>
        <taxon>Gunneridae</taxon>
        <taxon>Pentapetalae</taxon>
        <taxon>asterids</taxon>
        <taxon>lamiids</taxon>
        <taxon>Solanales</taxon>
        <taxon>Solanaceae</taxon>
        <taxon>Solanoideae</taxon>
        <taxon>Hyoscyameae</taxon>
        <taxon>Anisodus</taxon>
    </lineage>
</organism>
<comment type="caution">
    <text evidence="1">The sequence shown here is derived from an EMBL/GenBank/DDBJ whole genome shotgun (WGS) entry which is preliminary data.</text>
</comment>
<name>A0A9Q1R7K2_9SOLA</name>
<evidence type="ECO:0000313" key="2">
    <source>
        <dbReference type="Proteomes" id="UP001152561"/>
    </source>
</evidence>